<dbReference type="Gene3D" id="3.30.70.270">
    <property type="match status" value="1"/>
</dbReference>
<dbReference type="InterPro" id="IPR029016">
    <property type="entry name" value="GAF-like_dom_sf"/>
</dbReference>
<dbReference type="SMART" id="SM00091">
    <property type="entry name" value="PAS"/>
    <property type="match status" value="1"/>
</dbReference>
<dbReference type="Gene3D" id="3.30.450.20">
    <property type="entry name" value="PAS domain"/>
    <property type="match status" value="1"/>
</dbReference>
<dbReference type="PANTHER" id="PTHR44757:SF2">
    <property type="entry name" value="BIOFILM ARCHITECTURE MAINTENANCE PROTEIN MBAA"/>
    <property type="match status" value="1"/>
</dbReference>
<evidence type="ECO:0000259" key="1">
    <source>
        <dbReference type="PROSITE" id="PS50112"/>
    </source>
</evidence>
<dbReference type="NCBIfam" id="TIGR00254">
    <property type="entry name" value="GGDEF"/>
    <property type="match status" value="1"/>
</dbReference>
<dbReference type="InterPro" id="IPR043128">
    <property type="entry name" value="Rev_trsase/Diguanyl_cyclase"/>
</dbReference>
<dbReference type="EMBL" id="RJVK01000001">
    <property type="protein sequence ID" value="ROR41191.1"/>
    <property type="molecule type" value="Genomic_DNA"/>
</dbReference>
<organism evidence="5 6">
    <name type="scientific">Caminibacter pacificus</name>
    <dbReference type="NCBI Taxonomy" id="1424653"/>
    <lineage>
        <taxon>Bacteria</taxon>
        <taxon>Pseudomonadati</taxon>
        <taxon>Campylobacterota</taxon>
        <taxon>Epsilonproteobacteria</taxon>
        <taxon>Nautiliales</taxon>
        <taxon>Nautiliaceae</taxon>
        <taxon>Caminibacter</taxon>
    </lineage>
</organism>
<dbReference type="Proteomes" id="UP000272781">
    <property type="component" value="Unassembled WGS sequence"/>
</dbReference>
<evidence type="ECO:0000259" key="2">
    <source>
        <dbReference type="PROSITE" id="PS50883"/>
    </source>
</evidence>
<dbReference type="InterPro" id="IPR052155">
    <property type="entry name" value="Biofilm_reg_signaling"/>
</dbReference>
<dbReference type="Pfam" id="PF13426">
    <property type="entry name" value="PAS_9"/>
    <property type="match status" value="1"/>
</dbReference>
<dbReference type="InterPro" id="IPR035965">
    <property type="entry name" value="PAS-like_dom_sf"/>
</dbReference>
<dbReference type="NCBIfam" id="TIGR00229">
    <property type="entry name" value="sensory_box"/>
    <property type="match status" value="1"/>
</dbReference>
<dbReference type="SMART" id="SM00052">
    <property type="entry name" value="EAL"/>
    <property type="match status" value="1"/>
</dbReference>
<dbReference type="Pfam" id="PF00990">
    <property type="entry name" value="GGDEF"/>
    <property type="match status" value="1"/>
</dbReference>
<dbReference type="SUPFAM" id="SSF55781">
    <property type="entry name" value="GAF domain-like"/>
    <property type="match status" value="1"/>
</dbReference>
<gene>
    <name evidence="4" type="ORF">C6V80_03755</name>
    <name evidence="5" type="ORF">EDC58_0676</name>
</gene>
<reference evidence="4" key="3">
    <citation type="submission" date="2019-06" db="EMBL/GenBank/DDBJ databases">
        <title>A comparative analysis of the Nautiliaceae.</title>
        <authorList>
            <person name="Grosche A."/>
            <person name="Smedile F."/>
            <person name="Vetriani C."/>
        </authorList>
    </citation>
    <scope>NUCLEOTIDE SEQUENCE</scope>
    <source>
        <strain evidence="4">TB6</strain>
    </source>
</reference>
<dbReference type="CDD" id="cd01949">
    <property type="entry name" value="GGDEF"/>
    <property type="match status" value="1"/>
</dbReference>
<sequence length="810" mass="93973">MDVSILNQITKYGFILKQGSKVYANKRVIELLGLKKRNILNDLNKIEEIKEFLNSKKSVFKEIVTIKTKIETKHINFYIKKTIDGFILLADDFTKYIREKHITDIVIYMNDVLAKSKNENELYEKFIKAVIKKAKFNACFVMKKQKNALIPVAWGNDTDGLDCIKDVTIPLDEQTPLLKTPVAKAFLDGNIYFNDDTRINPDVEPLREEMLKRNYLSSVGIPIFKGKKVEAVICICKDEVDFFKGYKKLIEYISKALSKTLENLEEIKFKNVLLNAINKGHEWVVITDKKGKVVFVNETVEKITGYKKSELIGKNPKIFKSGLHDEIFYKELWETIKKGRIFESIIINKKKDGSIFYLLDKIVPVGDYYISLGKDITNEKKYFHLIEELKFKDPITGLYNKEGFFKHARDYLKKFKYESHIVLVVDVYNFNVINHKYGITEGDEVLKQLGKKLRTVFFERDLIYKFHTVNITLGRFNGDEFAIFLEKADEECIPKILNKLYEVFSGTYKVKNEKIKLDYNAGISVYPKDACDIEDLLNNASIALINAKKEGPNIVKLYSKEYSKEIYKFNDILNLIKTSLEKNRFELFFQPIVDAEKENIVAAEGLLRIREKSKIITPGVFIDVLENSNYSLNVSMKMLDNIENILKNTKNVKLSYNLCEKQFRNTQAIDKLINIGKKFPYRLQIELIERVLINEKLYSQKVLEKLKDNGILIAIDDFGTGYSSLSYIRELPVDIIKIDISFIRKMMQNHKDMAIVKTIINLAKELDIKTVAEGVEDESQVAILKALGCDYIQGFYYYKPMPKEEFLKLL</sequence>
<dbReference type="SUPFAM" id="SSF55073">
    <property type="entry name" value="Nucleotide cyclase"/>
    <property type="match status" value="1"/>
</dbReference>
<dbReference type="SMART" id="SM00267">
    <property type="entry name" value="GGDEF"/>
    <property type="match status" value="1"/>
</dbReference>
<dbReference type="InterPro" id="IPR035919">
    <property type="entry name" value="EAL_sf"/>
</dbReference>
<evidence type="ECO:0000313" key="4">
    <source>
        <dbReference type="EMBL" id="QCI28099.1"/>
    </source>
</evidence>
<dbReference type="RefSeq" id="WP_123352086.1">
    <property type="nucleotide sequence ID" value="NZ_CP027432.2"/>
</dbReference>
<name>A0AAJ4REQ1_9BACT</name>
<protein>
    <submittedName>
        <fullName evidence="4">EAL domain-containing protein</fullName>
    </submittedName>
    <submittedName>
        <fullName evidence="5">PAS domain S-box-containing protein/diguanylate cyclase (GGDEF)-like protein</fullName>
    </submittedName>
</protein>
<feature type="domain" description="EAL" evidence="2">
    <location>
        <begin position="569"/>
        <end position="810"/>
    </location>
</feature>
<dbReference type="Proteomes" id="UP000298805">
    <property type="component" value="Chromosome"/>
</dbReference>
<dbReference type="InterPro" id="IPR001633">
    <property type="entry name" value="EAL_dom"/>
</dbReference>
<dbReference type="AlphaFoldDB" id="A0AAJ4REQ1"/>
<feature type="domain" description="GGDEF" evidence="3">
    <location>
        <begin position="418"/>
        <end position="560"/>
    </location>
</feature>
<dbReference type="Pfam" id="PF00563">
    <property type="entry name" value="EAL"/>
    <property type="match status" value="1"/>
</dbReference>
<dbReference type="InterPro" id="IPR029787">
    <property type="entry name" value="Nucleotide_cyclase"/>
</dbReference>
<keyword evidence="7" id="KW-1185">Reference proteome</keyword>
<evidence type="ECO:0000313" key="5">
    <source>
        <dbReference type="EMBL" id="ROR41191.1"/>
    </source>
</evidence>
<dbReference type="CDD" id="cd00130">
    <property type="entry name" value="PAS"/>
    <property type="match status" value="1"/>
</dbReference>
<evidence type="ECO:0000313" key="6">
    <source>
        <dbReference type="Proteomes" id="UP000272781"/>
    </source>
</evidence>
<dbReference type="EMBL" id="CP027432">
    <property type="protein sequence ID" value="QCI28099.1"/>
    <property type="molecule type" value="Genomic_DNA"/>
</dbReference>
<dbReference type="InterPro" id="IPR000160">
    <property type="entry name" value="GGDEF_dom"/>
</dbReference>
<reference evidence="7" key="1">
    <citation type="submission" date="2018-03" db="EMBL/GenBank/DDBJ databases">
        <title>A comparative analysis of the Nautiliaceae.</title>
        <authorList>
            <person name="Grosche A."/>
            <person name="Smedile F."/>
            <person name="Vetriani C."/>
        </authorList>
    </citation>
    <scope>NUCLEOTIDE SEQUENCE [LARGE SCALE GENOMIC DNA]</scope>
    <source>
        <strain evidence="7">TB6</strain>
    </source>
</reference>
<dbReference type="Gene3D" id="3.30.450.40">
    <property type="match status" value="1"/>
</dbReference>
<reference evidence="5 6" key="2">
    <citation type="submission" date="2018-11" db="EMBL/GenBank/DDBJ databases">
        <title>Genomic Encyclopedia of Type Strains, Phase IV (KMG-IV): sequencing the most valuable type-strain genomes for metagenomic binning, comparative biology and taxonomic classification.</title>
        <authorList>
            <person name="Goeker M."/>
        </authorList>
    </citation>
    <scope>NUCLEOTIDE SEQUENCE [LARGE SCALE GENOMIC DNA]</scope>
    <source>
        <strain evidence="5 6">DSM 27783</strain>
    </source>
</reference>
<evidence type="ECO:0000313" key="7">
    <source>
        <dbReference type="Proteomes" id="UP000298805"/>
    </source>
</evidence>
<dbReference type="PROSITE" id="PS50887">
    <property type="entry name" value="GGDEF"/>
    <property type="match status" value="1"/>
</dbReference>
<dbReference type="CDD" id="cd01948">
    <property type="entry name" value="EAL"/>
    <property type="match status" value="1"/>
</dbReference>
<dbReference type="Gene3D" id="3.20.20.450">
    <property type="entry name" value="EAL domain"/>
    <property type="match status" value="1"/>
</dbReference>
<proteinExistence type="predicted"/>
<dbReference type="PANTHER" id="PTHR44757">
    <property type="entry name" value="DIGUANYLATE CYCLASE DGCP"/>
    <property type="match status" value="1"/>
</dbReference>
<dbReference type="SUPFAM" id="SSF55785">
    <property type="entry name" value="PYP-like sensor domain (PAS domain)"/>
    <property type="match status" value="1"/>
</dbReference>
<feature type="domain" description="PAS" evidence="1">
    <location>
        <begin position="284"/>
        <end position="326"/>
    </location>
</feature>
<evidence type="ECO:0000259" key="3">
    <source>
        <dbReference type="PROSITE" id="PS50887"/>
    </source>
</evidence>
<dbReference type="InterPro" id="IPR000014">
    <property type="entry name" value="PAS"/>
</dbReference>
<dbReference type="PROSITE" id="PS50883">
    <property type="entry name" value="EAL"/>
    <property type="match status" value="1"/>
</dbReference>
<dbReference type="PROSITE" id="PS50112">
    <property type="entry name" value="PAS"/>
    <property type="match status" value="1"/>
</dbReference>
<accession>A0AAJ4REQ1</accession>
<dbReference type="SUPFAM" id="SSF141868">
    <property type="entry name" value="EAL domain-like"/>
    <property type="match status" value="1"/>
</dbReference>